<keyword evidence="2" id="KW-1185">Reference proteome</keyword>
<name>A0ABQ9XQ66_9EUKA</name>
<dbReference type="EMBL" id="JARBJD010000097">
    <property type="protein sequence ID" value="KAK2952944.1"/>
    <property type="molecule type" value="Genomic_DNA"/>
</dbReference>
<reference evidence="1 2" key="1">
    <citation type="journal article" date="2022" name="bioRxiv">
        <title>Genomics of Preaxostyla Flagellates Illuminates Evolutionary Transitions and the Path Towards Mitochondrial Loss.</title>
        <authorList>
            <person name="Novak L.V.F."/>
            <person name="Treitli S.C."/>
            <person name="Pyrih J."/>
            <person name="Halakuc P."/>
            <person name="Pipaliya S.V."/>
            <person name="Vacek V."/>
            <person name="Brzon O."/>
            <person name="Soukal P."/>
            <person name="Eme L."/>
            <person name="Dacks J.B."/>
            <person name="Karnkowska A."/>
            <person name="Elias M."/>
            <person name="Hampl V."/>
        </authorList>
    </citation>
    <scope>NUCLEOTIDE SEQUENCE [LARGE SCALE GENOMIC DNA]</scope>
    <source>
        <strain evidence="1">NAU3</strain>
        <tissue evidence="1">Gut</tissue>
    </source>
</reference>
<sequence length="477" mass="54044">MILLSTPSQVVTAAAMKRLDSLIFKISAEVLLALVKADLIPQLINTLNPQSLSFDEAVDIHTDLMSSTMSSLWLATPDGLTELGIEDGNEQQAVRETVLKQVIVPSEKYICHLCVIRYSIVDGDQSYEFMLLHSTLLEISPYYQPTMDVVLHMPVVLTIPSSLTFFEVDRSIFWFLSNMIDTQREWNNQGGKERQLWKTVHRMLRMEGIEDVIEEKLRNAKGGYFGDPWFTETIGILSRQSRSMVATLSFSFTATLALLVSVTLLELCRLERGNRKDCAYDYKSEMNSNGEENRLDDLWLSCMCSVDGFRLKQFRTNFWCSDSLNQNGMICTIPSDRPFLNPPHPPSPQNRPCRSRPLPIWMKTIEIEREERDPVLVCTDLSETNQSILTIHCVILASEYSPDRNLAVHTPFSFAASAFPKTQLVSLLAGSSWGMGLPGWPRWIGTRFGRCGHRKASELDRNSSDAKYEVQPANGRI</sequence>
<organism evidence="1 2">
    <name type="scientific">Blattamonas nauphoetae</name>
    <dbReference type="NCBI Taxonomy" id="2049346"/>
    <lineage>
        <taxon>Eukaryota</taxon>
        <taxon>Metamonada</taxon>
        <taxon>Preaxostyla</taxon>
        <taxon>Oxymonadida</taxon>
        <taxon>Blattamonas</taxon>
    </lineage>
</organism>
<proteinExistence type="predicted"/>
<gene>
    <name evidence="1" type="ORF">BLNAU_12120</name>
</gene>
<dbReference type="Proteomes" id="UP001281761">
    <property type="component" value="Unassembled WGS sequence"/>
</dbReference>
<comment type="caution">
    <text evidence="1">The sequence shown here is derived from an EMBL/GenBank/DDBJ whole genome shotgun (WGS) entry which is preliminary data.</text>
</comment>
<accession>A0ABQ9XQ66</accession>
<protein>
    <submittedName>
        <fullName evidence="1">Uncharacterized protein</fullName>
    </submittedName>
</protein>
<evidence type="ECO:0000313" key="1">
    <source>
        <dbReference type="EMBL" id="KAK2952944.1"/>
    </source>
</evidence>
<evidence type="ECO:0000313" key="2">
    <source>
        <dbReference type="Proteomes" id="UP001281761"/>
    </source>
</evidence>